<dbReference type="InterPro" id="IPR001638">
    <property type="entry name" value="Solute-binding_3/MltF_N"/>
</dbReference>
<evidence type="ECO:0000256" key="1">
    <source>
        <dbReference type="ARBA" id="ARBA00007162"/>
    </source>
</evidence>
<accession>A0A0J9CB34</accession>
<evidence type="ECO:0000256" key="2">
    <source>
        <dbReference type="ARBA" id="ARBA00022729"/>
    </source>
</evidence>
<gene>
    <name evidence="4" type="ORF">HMPREF9470_01711</name>
</gene>
<dbReference type="GO" id="GO:0055085">
    <property type="term" value="P:transmembrane transport"/>
    <property type="evidence" value="ECO:0007669"/>
    <property type="project" value="InterPro"/>
</dbReference>
<protein>
    <recommendedName>
        <fullName evidence="3">Solute-binding protein family 3/N-terminal domain-containing protein</fullName>
    </recommendedName>
</protein>
<dbReference type="SUPFAM" id="SSF53850">
    <property type="entry name" value="Periplasmic binding protein-like II"/>
    <property type="match status" value="1"/>
</dbReference>
<comment type="similarity">
    <text evidence="1">Belongs to the phosphate/phosphite/phosphonate binding protein family.</text>
</comment>
<dbReference type="Proteomes" id="UP000037392">
    <property type="component" value="Unassembled WGS sequence"/>
</dbReference>
<keyword evidence="2" id="KW-0732">Signal</keyword>
<dbReference type="PANTHER" id="PTHR35841">
    <property type="entry name" value="PHOSPHONATES-BINDING PERIPLASMIC PROTEIN"/>
    <property type="match status" value="1"/>
</dbReference>
<dbReference type="AlphaFoldDB" id="A0A0J9CB34"/>
<dbReference type="Gene3D" id="3.40.190.10">
    <property type="entry name" value="Periplasmic binding protein-like II"/>
    <property type="match status" value="2"/>
</dbReference>
<dbReference type="Pfam" id="PF12974">
    <property type="entry name" value="Phosphonate-bd"/>
    <property type="match status" value="1"/>
</dbReference>
<reference evidence="4 5" key="1">
    <citation type="submission" date="2011-04" db="EMBL/GenBank/DDBJ databases">
        <title>The Genome Sequence of Clostridium citroniae WAL-19142.</title>
        <authorList>
            <consortium name="The Broad Institute Genome Sequencing Platform"/>
            <person name="Earl A."/>
            <person name="Ward D."/>
            <person name="Feldgarden M."/>
            <person name="Gevers D."/>
            <person name="Warren Y.A."/>
            <person name="Tyrrell K.L."/>
            <person name="Citron D.M."/>
            <person name="Goldstein E.J."/>
            <person name="Daigneault M."/>
            <person name="Allen-Vercoe E."/>
            <person name="Young S.K."/>
            <person name="Zeng Q."/>
            <person name="Gargeya S."/>
            <person name="Fitzgerald M."/>
            <person name="Haas B."/>
            <person name="Abouelleil A."/>
            <person name="Alvarado L."/>
            <person name="Arachchi H.M."/>
            <person name="Berlin A."/>
            <person name="Brown A."/>
            <person name="Chapman S.B."/>
            <person name="Chen Z."/>
            <person name="Dunbar C."/>
            <person name="Freedman E."/>
            <person name="Gearin G."/>
            <person name="Gellesch M."/>
            <person name="Goldberg J."/>
            <person name="Griggs A."/>
            <person name="Gujja S."/>
            <person name="Heilman E.R."/>
            <person name="Heiman D."/>
            <person name="Howarth C."/>
            <person name="Larson L."/>
            <person name="Lui A."/>
            <person name="MacDonald P.J."/>
            <person name="Mehta T."/>
            <person name="Montmayeur A."/>
            <person name="Murphy C."/>
            <person name="Neiman D."/>
            <person name="Pearson M."/>
            <person name="Priest M."/>
            <person name="Roberts A."/>
            <person name="Saif S."/>
            <person name="Shea T."/>
            <person name="Shenoy N."/>
            <person name="Sisk P."/>
            <person name="Stolte C."/>
            <person name="Sykes S."/>
            <person name="White J."/>
            <person name="Yandava C."/>
            <person name="Wortman J."/>
            <person name="Nusbaum C."/>
            <person name="Birren B."/>
        </authorList>
    </citation>
    <scope>NUCLEOTIDE SEQUENCE [LARGE SCALE GENOMIC DNA]</scope>
    <source>
        <strain evidence="4 5">WAL-19142</strain>
    </source>
</reference>
<sequence>MGNQSGILFMIHMPSVHNRVFPCALGVVTDKENSGIIERRNRDMKKKVVVCTLALGLSLLALAGCGGKKEASAGAKELNVQFVPTNNDGSMEAKAKPFAEYLSEKLGCKVNVTLATDYSTIVEAMASGKVDIGIMPPAAYVQARDQKAAQAILTSQLGAYSHETGLPEEGKLSGTFKGEVLVKADSDLQTLEDLKGKRIATLSPNSASGYIYPVAEMKDLGIDPTKDCTLTTVNDIPSEMTAVLSGQQDACFVFEGARNVFASKFSDHDLLKDLRVLYLTEGDIPNDAIAVQTDMEPELKEKVKEVFLNMKDDEAGQEAMSLWNHKGYEEANDSVYDTVKDYTAKAAE</sequence>
<dbReference type="EMBL" id="ADLK01000015">
    <property type="protein sequence ID" value="KMW21606.1"/>
    <property type="molecule type" value="Genomic_DNA"/>
</dbReference>
<dbReference type="SMART" id="SM00062">
    <property type="entry name" value="PBPb"/>
    <property type="match status" value="1"/>
</dbReference>
<evidence type="ECO:0000259" key="3">
    <source>
        <dbReference type="SMART" id="SM00062"/>
    </source>
</evidence>
<feature type="domain" description="Solute-binding protein family 3/N-terminal" evidence="3">
    <location>
        <begin position="77"/>
        <end position="324"/>
    </location>
</feature>
<dbReference type="CDD" id="cd01071">
    <property type="entry name" value="PBP2_PhnD_like"/>
    <property type="match status" value="1"/>
</dbReference>
<evidence type="ECO:0000313" key="4">
    <source>
        <dbReference type="EMBL" id="KMW21606.1"/>
    </source>
</evidence>
<dbReference type="PANTHER" id="PTHR35841:SF1">
    <property type="entry name" value="PHOSPHONATES-BINDING PERIPLASMIC PROTEIN"/>
    <property type="match status" value="1"/>
</dbReference>
<dbReference type="PATRIC" id="fig|742734.4.peg.1835"/>
<evidence type="ECO:0000313" key="5">
    <source>
        <dbReference type="Proteomes" id="UP000037392"/>
    </source>
</evidence>
<dbReference type="InterPro" id="IPR005770">
    <property type="entry name" value="PhnD"/>
</dbReference>
<organism evidence="4 5">
    <name type="scientific">[Clostridium] citroniae WAL-19142</name>
    <dbReference type="NCBI Taxonomy" id="742734"/>
    <lineage>
        <taxon>Bacteria</taxon>
        <taxon>Bacillati</taxon>
        <taxon>Bacillota</taxon>
        <taxon>Clostridia</taxon>
        <taxon>Lachnospirales</taxon>
        <taxon>Lachnospiraceae</taxon>
        <taxon>Enterocloster</taxon>
    </lineage>
</organism>
<name>A0A0J9CB34_9FIRM</name>
<dbReference type="GO" id="GO:0043190">
    <property type="term" value="C:ATP-binding cassette (ABC) transporter complex"/>
    <property type="evidence" value="ECO:0007669"/>
    <property type="project" value="InterPro"/>
</dbReference>
<proteinExistence type="inferred from homology"/>
<dbReference type="NCBIfam" id="TIGR01098">
    <property type="entry name" value="3A0109s03R"/>
    <property type="match status" value="1"/>
</dbReference>
<comment type="caution">
    <text evidence="4">The sequence shown here is derived from an EMBL/GenBank/DDBJ whole genome shotgun (WGS) entry which is preliminary data.</text>
</comment>